<sequence>MDHSFLVILSTFTCVTAHVFILCTKYYHDVGG</sequence>
<protein>
    <submittedName>
        <fullName evidence="1">Uncharacterized protein</fullName>
    </submittedName>
</protein>
<organism evidence="1">
    <name type="scientific">Anguilla anguilla</name>
    <name type="common">European freshwater eel</name>
    <name type="synonym">Muraena anguilla</name>
    <dbReference type="NCBI Taxonomy" id="7936"/>
    <lineage>
        <taxon>Eukaryota</taxon>
        <taxon>Metazoa</taxon>
        <taxon>Chordata</taxon>
        <taxon>Craniata</taxon>
        <taxon>Vertebrata</taxon>
        <taxon>Euteleostomi</taxon>
        <taxon>Actinopterygii</taxon>
        <taxon>Neopterygii</taxon>
        <taxon>Teleostei</taxon>
        <taxon>Anguilliformes</taxon>
        <taxon>Anguillidae</taxon>
        <taxon>Anguilla</taxon>
    </lineage>
</organism>
<dbReference type="AlphaFoldDB" id="A0A0E9T934"/>
<reference evidence="1" key="2">
    <citation type="journal article" date="2015" name="Fish Shellfish Immunol.">
        <title>Early steps in the European eel (Anguilla anguilla)-Vibrio vulnificus interaction in the gills: Role of the RtxA13 toxin.</title>
        <authorList>
            <person name="Callol A."/>
            <person name="Pajuelo D."/>
            <person name="Ebbesson L."/>
            <person name="Teles M."/>
            <person name="MacKenzie S."/>
            <person name="Amaro C."/>
        </authorList>
    </citation>
    <scope>NUCLEOTIDE SEQUENCE</scope>
</reference>
<proteinExistence type="predicted"/>
<dbReference type="EMBL" id="GBXM01059212">
    <property type="protein sequence ID" value="JAH49365.1"/>
    <property type="molecule type" value="Transcribed_RNA"/>
</dbReference>
<name>A0A0E9T934_ANGAN</name>
<evidence type="ECO:0000313" key="1">
    <source>
        <dbReference type="EMBL" id="JAH49365.1"/>
    </source>
</evidence>
<accession>A0A0E9T934</accession>
<reference evidence="1" key="1">
    <citation type="submission" date="2014-11" db="EMBL/GenBank/DDBJ databases">
        <authorList>
            <person name="Amaro Gonzalez C."/>
        </authorList>
    </citation>
    <scope>NUCLEOTIDE SEQUENCE</scope>
</reference>